<protein>
    <submittedName>
        <fullName evidence="2">Uncharacterized protein</fullName>
    </submittedName>
</protein>
<gene>
    <name evidence="2" type="ORF">D915_001999</name>
</gene>
<name>A0A2H1CQA1_FASHE</name>
<comment type="caution">
    <text evidence="2">The sequence shown here is derived from an EMBL/GenBank/DDBJ whole genome shotgun (WGS) entry which is preliminary data.</text>
</comment>
<evidence type="ECO:0000313" key="2">
    <source>
        <dbReference type="EMBL" id="THD27306.1"/>
    </source>
</evidence>
<dbReference type="SUPFAM" id="SSF48350">
    <property type="entry name" value="GTPase activation domain, GAP"/>
    <property type="match status" value="1"/>
</dbReference>
<dbReference type="Proteomes" id="UP000230066">
    <property type="component" value="Unassembled WGS sequence"/>
</dbReference>
<sequence length="642" mass="72220">MASVGTLSSGPSAVHLGSYIPRPMIYNQQQLTVRNMRTDCSVDSDSSGFASCSLSTCTNTSESATVHLSPTSSPDSLRTQTTQTDKSTAVGRRSSSGQKIAKFIHALTPCRGRVARRSHSFGDLTHRLMETRFKDASSTSDETGTLLSGSVRPTHFALSTSDLKNCGENPRRLAPSYSHQLDLSITDPTVELYEFRRLWPASFTTLVTNYLGYLTFTPEDVDRIREALVKEAKNSRPVTQMTTTHSAAFDSESIQEAVSTATRGATKRRVYTPQKSTRVFDKDLEHWYAVVNAMLNHLLEEKRFKHRFILRRPGNHSSVNELERILFPPRSRPLSVSVRNRAADQSDERIHYPAMVSEVIDILRRYDAPVVACLLARVLRRNGFGLIPTHIRGLFLQLVAGAKEHSELHQRRAIRLLFQFVPRRLLRTIIRPVFELLAFVANEPECEVDESSLAVLFSPVFFLDRTTTTPASLANPLPIRVVHMFVRFAKQEQQSRQSVARLFQVPSLFQDDCTRNLKLHMSLDNPPLSCSLKYCVTMTPSPQSQGKNSNRLPDDVEQSRIMLRSGMPKVNLTATFIAKRPRQRSPFVPNDSATPVLKSALHSRTLDFRVRRTPTQCARSQCLSVTRSPAHSSQADLDKWLN</sequence>
<evidence type="ECO:0000313" key="3">
    <source>
        <dbReference type="Proteomes" id="UP000230066"/>
    </source>
</evidence>
<dbReference type="InterPro" id="IPR008936">
    <property type="entry name" value="Rho_GTPase_activation_prot"/>
</dbReference>
<keyword evidence="3" id="KW-1185">Reference proteome</keyword>
<feature type="region of interest" description="Disordered" evidence="1">
    <location>
        <begin position="64"/>
        <end position="97"/>
    </location>
</feature>
<dbReference type="Gene3D" id="1.10.555.10">
    <property type="entry name" value="Rho GTPase activation protein"/>
    <property type="match status" value="1"/>
</dbReference>
<proteinExistence type="predicted"/>
<organism evidence="2 3">
    <name type="scientific">Fasciola hepatica</name>
    <name type="common">Liver fluke</name>
    <dbReference type="NCBI Taxonomy" id="6192"/>
    <lineage>
        <taxon>Eukaryota</taxon>
        <taxon>Metazoa</taxon>
        <taxon>Spiralia</taxon>
        <taxon>Lophotrochozoa</taxon>
        <taxon>Platyhelminthes</taxon>
        <taxon>Trematoda</taxon>
        <taxon>Digenea</taxon>
        <taxon>Plagiorchiida</taxon>
        <taxon>Echinostomata</taxon>
        <taxon>Echinostomatoidea</taxon>
        <taxon>Fasciolidae</taxon>
        <taxon>Fasciola</taxon>
    </lineage>
</organism>
<dbReference type="AlphaFoldDB" id="A0A2H1CQA1"/>
<evidence type="ECO:0000256" key="1">
    <source>
        <dbReference type="SAM" id="MobiDB-lite"/>
    </source>
</evidence>
<reference evidence="2" key="1">
    <citation type="submission" date="2019-03" db="EMBL/GenBank/DDBJ databases">
        <title>Improved annotation for the trematode Fasciola hepatica.</title>
        <authorList>
            <person name="Choi Y.-J."/>
            <person name="Martin J."/>
            <person name="Mitreva M."/>
        </authorList>
    </citation>
    <scope>NUCLEOTIDE SEQUENCE [LARGE SCALE GENOMIC DNA]</scope>
</reference>
<accession>A0A2H1CQA1</accession>
<dbReference type="EMBL" id="JXXN02000462">
    <property type="protein sequence ID" value="THD27306.1"/>
    <property type="molecule type" value="Genomic_DNA"/>
</dbReference>